<dbReference type="PROSITE" id="PS00372">
    <property type="entry name" value="PTS_EIIA_TYPE_2_HIS"/>
    <property type="match status" value="1"/>
</dbReference>
<dbReference type="PANTHER" id="PTHR47738:SF1">
    <property type="entry name" value="NITROGEN REGULATORY PROTEIN"/>
    <property type="match status" value="1"/>
</dbReference>
<reference evidence="2 3" key="1">
    <citation type="journal article" date="2011" name="Front. Microbiol.">
        <title>Genomic signatures of strain selection and enhancement in Bacillus atrophaeus var. globigii, a historical biowarfare simulant.</title>
        <authorList>
            <person name="Gibbons H.S."/>
            <person name="Broomall S.M."/>
            <person name="McNew L.A."/>
            <person name="Daligault H."/>
            <person name="Chapman C."/>
            <person name="Bruce D."/>
            <person name="Karavis M."/>
            <person name="Krepps M."/>
            <person name="McGregor P.A."/>
            <person name="Hong C."/>
            <person name="Park K.H."/>
            <person name="Akmal A."/>
            <person name="Feldman A."/>
            <person name="Lin J.S."/>
            <person name="Chang W.E."/>
            <person name="Higgs B.W."/>
            <person name="Demirev P."/>
            <person name="Lindquist J."/>
            <person name="Liem A."/>
            <person name="Fochler E."/>
            <person name="Read T.D."/>
            <person name="Tapia R."/>
            <person name="Johnson S."/>
            <person name="Bishop-Lilly K.A."/>
            <person name="Detter C."/>
            <person name="Han C."/>
            <person name="Sozhamannan S."/>
            <person name="Rosenzweig C.N."/>
            <person name="Skowronski E.W."/>
        </authorList>
    </citation>
    <scope>NUCLEOTIDE SEQUENCE [LARGE SCALE GENOMIC DNA]</scope>
    <source>
        <strain evidence="2 3">GYP-17</strain>
    </source>
</reference>
<dbReference type="EMBL" id="PIPM01000005">
    <property type="protein sequence ID" value="RUO33446.1"/>
    <property type="molecule type" value="Genomic_DNA"/>
</dbReference>
<dbReference type="PROSITE" id="PS51094">
    <property type="entry name" value="PTS_EIIA_TYPE_2"/>
    <property type="match status" value="1"/>
</dbReference>
<dbReference type="SUPFAM" id="SSF55804">
    <property type="entry name" value="Phoshotransferase/anion transport protein"/>
    <property type="match status" value="1"/>
</dbReference>
<dbReference type="InterPro" id="IPR002178">
    <property type="entry name" value="PTS_EIIA_type-2_dom"/>
</dbReference>
<protein>
    <submittedName>
        <fullName evidence="2">PTS IIA-like nitrogen-regulatory protein PtsN</fullName>
    </submittedName>
</protein>
<feature type="domain" description="PTS EIIA type-2" evidence="1">
    <location>
        <begin position="5"/>
        <end position="149"/>
    </location>
</feature>
<dbReference type="GO" id="GO:0030295">
    <property type="term" value="F:protein kinase activator activity"/>
    <property type="evidence" value="ECO:0007669"/>
    <property type="project" value="TreeGrafter"/>
</dbReference>
<dbReference type="Proteomes" id="UP000288405">
    <property type="component" value="Unassembled WGS sequence"/>
</dbReference>
<evidence type="ECO:0000313" key="3">
    <source>
        <dbReference type="Proteomes" id="UP000288405"/>
    </source>
</evidence>
<dbReference type="Gene3D" id="3.40.930.10">
    <property type="entry name" value="Mannitol-specific EII, Chain A"/>
    <property type="match status" value="1"/>
</dbReference>
<dbReference type="NCBIfam" id="TIGR01419">
    <property type="entry name" value="nitro_reg_IIA"/>
    <property type="match status" value="1"/>
</dbReference>
<evidence type="ECO:0000313" key="2">
    <source>
        <dbReference type="EMBL" id="RUO33446.1"/>
    </source>
</evidence>
<dbReference type="PANTHER" id="PTHR47738">
    <property type="entry name" value="PTS SYSTEM FRUCTOSE-LIKE EIIA COMPONENT-RELATED"/>
    <property type="match status" value="1"/>
</dbReference>
<sequence>MDLKEILSPDCTRSAVSESSKKKILELISHLVAPKLAGVSKADIFESLLQRERLGSTGIGLGIAIPHGRLENAGHPVATLITLDHPVDFDSIDNQPVDLVFALLVPKDNPEVHLKTLSAVAARLNDKDCCRSLRSATSDADLHAIMISEPNTCSSS</sequence>
<name>A0A432WI01_9GAMM</name>
<keyword evidence="3" id="KW-1185">Reference proteome</keyword>
<comment type="caution">
    <text evidence="2">The sequence shown here is derived from an EMBL/GenBank/DDBJ whole genome shotgun (WGS) entry which is preliminary data.</text>
</comment>
<dbReference type="CDD" id="cd00211">
    <property type="entry name" value="PTS_IIA_fru"/>
    <property type="match status" value="1"/>
</dbReference>
<dbReference type="RefSeq" id="WP_126776755.1">
    <property type="nucleotide sequence ID" value="NZ_PIPM01000005.1"/>
</dbReference>
<dbReference type="AlphaFoldDB" id="A0A432WI01"/>
<organism evidence="2 3">
    <name type="scientific">Aliidiomarina sanyensis</name>
    <dbReference type="NCBI Taxonomy" id="1249555"/>
    <lineage>
        <taxon>Bacteria</taxon>
        <taxon>Pseudomonadati</taxon>
        <taxon>Pseudomonadota</taxon>
        <taxon>Gammaproteobacteria</taxon>
        <taxon>Alteromonadales</taxon>
        <taxon>Idiomarinaceae</taxon>
        <taxon>Aliidiomarina</taxon>
    </lineage>
</organism>
<gene>
    <name evidence="2" type="primary">ptsN</name>
    <name evidence="2" type="ORF">CWE11_06275</name>
</gene>
<dbReference type="InterPro" id="IPR006320">
    <property type="entry name" value="PTS_Nitro_regul"/>
</dbReference>
<dbReference type="Pfam" id="PF00359">
    <property type="entry name" value="PTS_EIIA_2"/>
    <property type="match status" value="1"/>
</dbReference>
<dbReference type="OrthoDB" id="95460at2"/>
<dbReference type="GO" id="GO:0009401">
    <property type="term" value="P:phosphoenolpyruvate-dependent sugar phosphotransferase system"/>
    <property type="evidence" value="ECO:0007669"/>
    <property type="project" value="InterPro"/>
</dbReference>
<evidence type="ECO:0000259" key="1">
    <source>
        <dbReference type="PROSITE" id="PS51094"/>
    </source>
</evidence>
<accession>A0A432WI01</accession>
<proteinExistence type="predicted"/>
<dbReference type="InterPro" id="IPR016152">
    <property type="entry name" value="PTrfase/Anion_transptr"/>
</dbReference>
<dbReference type="GO" id="GO:0008982">
    <property type="term" value="F:protein-N(PI)-phosphohistidine-sugar phosphotransferase activity"/>
    <property type="evidence" value="ECO:0007669"/>
    <property type="project" value="InterPro"/>
</dbReference>
<dbReference type="InterPro" id="IPR051541">
    <property type="entry name" value="PTS_SugarTrans_NitroReg"/>
</dbReference>